<organism evidence="1 2">
    <name type="scientific">Fusobacterium nucleatum subsp. polymorphum</name>
    <name type="common">Fusobacterium polymorphum</name>
    <dbReference type="NCBI Taxonomy" id="76857"/>
    <lineage>
        <taxon>Bacteria</taxon>
        <taxon>Fusobacteriati</taxon>
        <taxon>Fusobacteriota</taxon>
        <taxon>Fusobacteriia</taxon>
        <taxon>Fusobacteriales</taxon>
        <taxon>Fusobacteriaceae</taxon>
        <taxon>Fusobacterium</taxon>
    </lineage>
</organism>
<accession>A0A1Z3CGZ9</accession>
<dbReference type="Pfam" id="PF11536">
    <property type="entry name" value="DUF3226"/>
    <property type="match status" value="1"/>
</dbReference>
<reference evidence="1 2" key="1">
    <citation type="submission" date="2017-06" db="EMBL/GenBank/DDBJ databases">
        <title>Draft genome sequence of Fusobacterium nucleatum subsp. polymorphum KCOM 1260 (=ChDC F218).</title>
        <authorList>
            <person name="Kook J.-K."/>
            <person name="Park S.-N."/>
            <person name="Lim Y.K."/>
            <person name="Roh H."/>
        </authorList>
    </citation>
    <scope>NUCLEOTIDE SEQUENCE [LARGE SCALE GENOMIC DNA]</scope>
    <source>
        <strain evidence="2">KCOM 1260 (ChDC F218)</strain>
    </source>
</reference>
<protein>
    <recommendedName>
        <fullName evidence="3">DUF4276 family protein</fullName>
    </recommendedName>
</protein>
<keyword evidence="2" id="KW-1185">Reference proteome</keyword>
<dbReference type="InterPro" id="IPR024508">
    <property type="entry name" value="DUF3226"/>
</dbReference>
<proteinExistence type="predicted"/>
<sequence>MSKVLFVCEGNSEVFLLYKILKKEFNLVDCKLEKNGNLFLEEKSIPKTLLGNVENKEIYFILLGGESKLKAHITELCSDREFETFDSILFFMDADYKVGEETGFQRTEKAIKDLINIIKENRENKEVLLDYFISPNNKDDGMIENLLIEAINCEEIKNYIKSDVIPKVKQMEEAEITNEAKSTFIMIAATQNPLRVNTSSFITSCYDKLDKDNISFKKFLDFIEKYIR</sequence>
<dbReference type="RefSeq" id="WP_088336686.1">
    <property type="nucleotide sequence ID" value="NZ_CP021934.1"/>
</dbReference>
<name>A0A1Z3CGZ9_FUSNP</name>
<evidence type="ECO:0000313" key="1">
    <source>
        <dbReference type="EMBL" id="ASC02066.1"/>
    </source>
</evidence>
<dbReference type="Proteomes" id="UP000196759">
    <property type="component" value="Chromosome"/>
</dbReference>
<dbReference type="AlphaFoldDB" id="A0A1Z3CGZ9"/>
<gene>
    <name evidence="1" type="ORF">CBG50_01335</name>
</gene>
<evidence type="ECO:0008006" key="3">
    <source>
        <dbReference type="Google" id="ProtNLM"/>
    </source>
</evidence>
<evidence type="ECO:0000313" key="2">
    <source>
        <dbReference type="Proteomes" id="UP000196759"/>
    </source>
</evidence>
<dbReference type="EMBL" id="CP021934">
    <property type="protein sequence ID" value="ASC02066.1"/>
    <property type="molecule type" value="Genomic_DNA"/>
</dbReference>